<proteinExistence type="inferred from homology"/>
<keyword evidence="7" id="KW-0520">NAD</keyword>
<dbReference type="GO" id="GO:0050136">
    <property type="term" value="F:NADH dehydrogenase (quinone) (non-electrogenic) activity"/>
    <property type="evidence" value="ECO:0007669"/>
    <property type="project" value="UniProtKB-EC"/>
</dbReference>
<evidence type="ECO:0000256" key="7">
    <source>
        <dbReference type="ARBA" id="ARBA00023027"/>
    </source>
</evidence>
<dbReference type="InParanoid" id="A0A0U5JGP0"/>
<name>A0A0U5JGP0_9BACT</name>
<dbReference type="STRING" id="389348.PNK_2160"/>
<dbReference type="FunCoup" id="A0A0U5JGP0">
    <property type="interactions" value="267"/>
</dbReference>
<dbReference type="InterPro" id="IPR036188">
    <property type="entry name" value="FAD/NAD-bd_sf"/>
</dbReference>
<dbReference type="PANTHER" id="PTHR43706">
    <property type="entry name" value="NADH DEHYDROGENASE"/>
    <property type="match status" value="1"/>
</dbReference>
<protein>
    <recommendedName>
        <fullName evidence="2">NADH:ubiquinone reductase (non-electrogenic)</fullName>
        <ecNumber evidence="2">1.6.5.9</ecNumber>
    </recommendedName>
</protein>
<dbReference type="InterPro" id="IPR054585">
    <property type="entry name" value="NDH2-like_C"/>
</dbReference>
<evidence type="ECO:0000313" key="13">
    <source>
        <dbReference type="Proteomes" id="UP000069902"/>
    </source>
</evidence>
<feature type="domain" description="FAD/NAD(P)-binding" evidence="10">
    <location>
        <begin position="3"/>
        <end position="320"/>
    </location>
</feature>
<feature type="domain" description="External alternative NADH-ubiquinone oxidoreductase-like C-terminal" evidence="11">
    <location>
        <begin position="344"/>
        <end position="402"/>
    </location>
</feature>
<dbReference type="PRINTS" id="PR00411">
    <property type="entry name" value="PNDRDTASEI"/>
</dbReference>
<dbReference type="InterPro" id="IPR045024">
    <property type="entry name" value="NDH-2"/>
</dbReference>
<keyword evidence="9" id="KW-0812">Transmembrane</keyword>
<evidence type="ECO:0000313" key="12">
    <source>
        <dbReference type="EMBL" id="CUI17762.1"/>
    </source>
</evidence>
<evidence type="ECO:0000256" key="3">
    <source>
        <dbReference type="ARBA" id="ARBA00022630"/>
    </source>
</evidence>
<evidence type="ECO:0000256" key="5">
    <source>
        <dbReference type="ARBA" id="ARBA00022946"/>
    </source>
</evidence>
<keyword evidence="9" id="KW-1133">Transmembrane helix</keyword>
<dbReference type="PANTHER" id="PTHR43706:SF47">
    <property type="entry name" value="EXTERNAL NADH-UBIQUINONE OXIDOREDUCTASE 1, MITOCHONDRIAL-RELATED"/>
    <property type="match status" value="1"/>
</dbReference>
<dbReference type="InterPro" id="IPR023753">
    <property type="entry name" value="FAD/NAD-binding_dom"/>
</dbReference>
<keyword evidence="5" id="KW-0809">Transit peptide</keyword>
<evidence type="ECO:0000256" key="6">
    <source>
        <dbReference type="ARBA" id="ARBA00023002"/>
    </source>
</evidence>
<gene>
    <name evidence="12" type="ORF">PNK_2160</name>
</gene>
<evidence type="ECO:0000259" key="11">
    <source>
        <dbReference type="Pfam" id="PF22366"/>
    </source>
</evidence>
<evidence type="ECO:0000256" key="8">
    <source>
        <dbReference type="ARBA" id="ARBA00047599"/>
    </source>
</evidence>
<evidence type="ECO:0000256" key="4">
    <source>
        <dbReference type="ARBA" id="ARBA00022827"/>
    </source>
</evidence>
<evidence type="ECO:0000256" key="2">
    <source>
        <dbReference type="ARBA" id="ARBA00012637"/>
    </source>
</evidence>
<comment type="catalytic activity">
    <reaction evidence="8">
        <text>a quinone + NADH + H(+) = a quinol + NAD(+)</text>
        <dbReference type="Rhea" id="RHEA:46160"/>
        <dbReference type="ChEBI" id="CHEBI:15378"/>
        <dbReference type="ChEBI" id="CHEBI:24646"/>
        <dbReference type="ChEBI" id="CHEBI:57540"/>
        <dbReference type="ChEBI" id="CHEBI:57945"/>
        <dbReference type="ChEBI" id="CHEBI:132124"/>
        <dbReference type="EC" id="1.6.5.9"/>
    </reaction>
</comment>
<evidence type="ECO:0000256" key="1">
    <source>
        <dbReference type="ARBA" id="ARBA00005272"/>
    </source>
</evidence>
<dbReference type="PATRIC" id="fig|389348.3.peg.2430"/>
<dbReference type="SUPFAM" id="SSF51905">
    <property type="entry name" value="FAD/NAD(P)-binding domain"/>
    <property type="match status" value="1"/>
</dbReference>
<dbReference type="PRINTS" id="PR00368">
    <property type="entry name" value="FADPNR"/>
</dbReference>
<accession>A0A0U5JGP0</accession>
<keyword evidence="13" id="KW-1185">Reference proteome</keyword>
<keyword evidence="3" id="KW-0285">Flavoprotein</keyword>
<dbReference type="Pfam" id="PF22366">
    <property type="entry name" value="NDH2_C"/>
    <property type="match status" value="1"/>
</dbReference>
<evidence type="ECO:0000259" key="10">
    <source>
        <dbReference type="Pfam" id="PF07992"/>
    </source>
</evidence>
<feature type="transmembrane region" description="Helical" evidence="9">
    <location>
        <begin position="362"/>
        <end position="382"/>
    </location>
</feature>
<reference evidence="13" key="1">
    <citation type="submission" date="2015-09" db="EMBL/GenBank/DDBJ databases">
        <authorList>
            <person name="Bertelli C."/>
        </authorList>
    </citation>
    <scope>NUCLEOTIDE SEQUENCE [LARGE SCALE GENOMIC DNA]</scope>
    <source>
        <strain evidence="13">KNic</strain>
    </source>
</reference>
<dbReference type="Proteomes" id="UP000069902">
    <property type="component" value="Chromosome cPNK"/>
</dbReference>
<evidence type="ECO:0000256" key="9">
    <source>
        <dbReference type="SAM" id="Phobius"/>
    </source>
</evidence>
<keyword evidence="9" id="KW-0472">Membrane</keyword>
<comment type="similarity">
    <text evidence="1">Belongs to the NADH dehydrogenase family.</text>
</comment>
<dbReference type="AlphaFoldDB" id="A0A0U5JGP0"/>
<keyword evidence="4" id="KW-0274">FAD</keyword>
<dbReference type="RefSeq" id="WP_032124476.1">
    <property type="nucleotide sequence ID" value="NZ_LN879502.1"/>
</dbReference>
<dbReference type="EC" id="1.6.5.9" evidence="2"/>
<sequence>MVKVVIIGGGFGGLNAAKALKRSDVELLVIDRTNHHVFQPLLYQVATAALSVENIASPIREILKNQSNATVIMAQIEKIDLKNKSIEAADGQRFDYDYLIVAPGARHAYFGHDLWEEYAPGLKTVADAVRIREKILLAFEKAERCGDPEEAKSYLRFAIIGAGPTGVEMAGSIAEFAHRTLFKNFRHINPGDSKIYLIEGGAQVLPSFAPSLAQKAYSDLQQLGVEVILNAFVTDVTPRGVYMGGMFLPASTVIWAAGNQASPLLTTLEVPLDRQGRVLVNPDLTIPGFSNVFVIGDAACCLNAQEEPLPGIAPVAIQQGRYVANLIKKGIPEGERKPFAYFDKGTIATIGRGEAVAMVGKWMFSGVLAWLVWSFVHILYLVSFRRRLLVMIQWIFLYLSGRRQGRVMIRPADKD</sequence>
<dbReference type="KEGG" id="pnl:PNK_2160"/>
<dbReference type="Pfam" id="PF07992">
    <property type="entry name" value="Pyr_redox_2"/>
    <property type="match status" value="1"/>
</dbReference>
<dbReference type="EMBL" id="LN879502">
    <property type="protein sequence ID" value="CUI17762.1"/>
    <property type="molecule type" value="Genomic_DNA"/>
</dbReference>
<organism evidence="12 13">
    <name type="scientific">Candidatus Protochlamydia naegleriophila</name>
    <dbReference type="NCBI Taxonomy" id="389348"/>
    <lineage>
        <taxon>Bacteria</taxon>
        <taxon>Pseudomonadati</taxon>
        <taxon>Chlamydiota</taxon>
        <taxon>Chlamydiia</taxon>
        <taxon>Parachlamydiales</taxon>
        <taxon>Parachlamydiaceae</taxon>
        <taxon>Candidatus Protochlamydia</taxon>
    </lineage>
</organism>
<keyword evidence="6" id="KW-0560">Oxidoreductase</keyword>
<dbReference type="Gene3D" id="3.50.50.100">
    <property type="match status" value="1"/>
</dbReference>